<dbReference type="Pfam" id="PF00561">
    <property type="entry name" value="Abhydrolase_1"/>
    <property type="match status" value="1"/>
</dbReference>
<evidence type="ECO:0000259" key="1">
    <source>
        <dbReference type="Pfam" id="PF00561"/>
    </source>
</evidence>
<dbReference type="Gene3D" id="3.40.50.1820">
    <property type="entry name" value="alpha/beta hydrolase"/>
    <property type="match status" value="1"/>
</dbReference>
<dbReference type="InterPro" id="IPR050471">
    <property type="entry name" value="AB_hydrolase"/>
</dbReference>
<name>A0ABT1I8Q0_9PSEU</name>
<sequence>MAQWPDPLAALDVGTAHGTTRLYRFGSGPPVVLLPGLLATAAGYWKLGPVLGEHRTVYAIDTLGEGGRSVQSVRFKDFEDRARCLDDVLGQLELEGAHLVGASTGGWHAVNQAIHRPDRLASISLLDPTTVTASFSAGVAAFGLVTSVLNREWIWRRFLRWCLGEDIYDSPEAQLLLSAIRHFRPGGPFQKVPAAESLRGVRVPVLALFGGDSVVHDSAAAARRLQELVPGAAVETITGAGHDVLRRPGDFDRVVQRVLDFTA</sequence>
<proteinExistence type="predicted"/>
<evidence type="ECO:0000313" key="3">
    <source>
        <dbReference type="Proteomes" id="UP001205185"/>
    </source>
</evidence>
<feature type="domain" description="AB hydrolase-1" evidence="1">
    <location>
        <begin position="29"/>
        <end position="131"/>
    </location>
</feature>
<dbReference type="Proteomes" id="UP001205185">
    <property type="component" value="Unassembled WGS sequence"/>
</dbReference>
<dbReference type="SUPFAM" id="SSF53474">
    <property type="entry name" value="alpha/beta-Hydrolases"/>
    <property type="match status" value="1"/>
</dbReference>
<reference evidence="2 3" key="1">
    <citation type="submission" date="2022-06" db="EMBL/GenBank/DDBJ databases">
        <title>Genomic Encyclopedia of Archaeal and Bacterial Type Strains, Phase II (KMG-II): from individual species to whole genera.</title>
        <authorList>
            <person name="Goeker M."/>
        </authorList>
    </citation>
    <scope>NUCLEOTIDE SEQUENCE [LARGE SCALE GENOMIC DNA]</scope>
    <source>
        <strain evidence="2 3">DSM 44255</strain>
    </source>
</reference>
<accession>A0ABT1I8Q0</accession>
<dbReference type="InterPro" id="IPR029058">
    <property type="entry name" value="AB_hydrolase_fold"/>
</dbReference>
<dbReference type="EMBL" id="JAMTCO010000003">
    <property type="protein sequence ID" value="MCP2268926.1"/>
    <property type="molecule type" value="Genomic_DNA"/>
</dbReference>
<gene>
    <name evidence="2" type="ORF">LV75_001413</name>
</gene>
<dbReference type="PANTHER" id="PTHR43433:SF5">
    <property type="entry name" value="AB HYDROLASE-1 DOMAIN-CONTAINING PROTEIN"/>
    <property type="match status" value="1"/>
</dbReference>
<keyword evidence="3" id="KW-1185">Reference proteome</keyword>
<organism evidence="2 3">
    <name type="scientific">Actinokineospora diospyrosa</name>
    <dbReference type="NCBI Taxonomy" id="103728"/>
    <lineage>
        <taxon>Bacteria</taxon>
        <taxon>Bacillati</taxon>
        <taxon>Actinomycetota</taxon>
        <taxon>Actinomycetes</taxon>
        <taxon>Pseudonocardiales</taxon>
        <taxon>Pseudonocardiaceae</taxon>
        <taxon>Actinokineospora</taxon>
    </lineage>
</organism>
<dbReference type="PANTHER" id="PTHR43433">
    <property type="entry name" value="HYDROLASE, ALPHA/BETA FOLD FAMILY PROTEIN"/>
    <property type="match status" value="1"/>
</dbReference>
<evidence type="ECO:0000313" key="2">
    <source>
        <dbReference type="EMBL" id="MCP2268926.1"/>
    </source>
</evidence>
<comment type="caution">
    <text evidence="2">The sequence shown here is derived from an EMBL/GenBank/DDBJ whole genome shotgun (WGS) entry which is preliminary data.</text>
</comment>
<protein>
    <submittedName>
        <fullName evidence="2">Pimeloyl-ACP methyl ester carboxylesterase</fullName>
    </submittedName>
</protein>
<dbReference type="InterPro" id="IPR000073">
    <property type="entry name" value="AB_hydrolase_1"/>
</dbReference>